<evidence type="ECO:0000256" key="8">
    <source>
        <dbReference type="PROSITE-ProRule" id="PRU10052"/>
    </source>
</evidence>
<dbReference type="PROSITE" id="PS00502">
    <property type="entry name" value="POLYGALACTURONASE"/>
    <property type="match status" value="1"/>
</dbReference>
<name>A0AAD3TGX0_NEPGR</name>
<dbReference type="SUPFAM" id="SSF51126">
    <property type="entry name" value="Pectin lyase-like"/>
    <property type="match status" value="1"/>
</dbReference>
<feature type="signal peptide" evidence="10">
    <location>
        <begin position="1"/>
        <end position="19"/>
    </location>
</feature>
<dbReference type="InterPro" id="IPR012334">
    <property type="entry name" value="Pectin_lyas_fold"/>
</dbReference>
<feature type="active site" evidence="8">
    <location>
        <position position="239"/>
    </location>
</feature>
<proteinExistence type="inferred from homology"/>
<evidence type="ECO:0000256" key="5">
    <source>
        <dbReference type="ARBA" id="ARBA00022801"/>
    </source>
</evidence>
<comment type="subcellular location">
    <subcellularLocation>
        <location evidence="1">Secreted</location>
        <location evidence="1">Cell wall</location>
    </subcellularLocation>
</comment>
<organism evidence="11 12">
    <name type="scientific">Nepenthes gracilis</name>
    <name type="common">Slender pitcher plant</name>
    <dbReference type="NCBI Taxonomy" id="150966"/>
    <lineage>
        <taxon>Eukaryota</taxon>
        <taxon>Viridiplantae</taxon>
        <taxon>Streptophyta</taxon>
        <taxon>Embryophyta</taxon>
        <taxon>Tracheophyta</taxon>
        <taxon>Spermatophyta</taxon>
        <taxon>Magnoliopsida</taxon>
        <taxon>eudicotyledons</taxon>
        <taxon>Gunneridae</taxon>
        <taxon>Pentapetalae</taxon>
        <taxon>Caryophyllales</taxon>
        <taxon>Nepenthaceae</taxon>
        <taxon>Nepenthes</taxon>
    </lineage>
</organism>
<feature type="chain" id="PRO_5042047559" description="Polygalacturonase" evidence="10">
    <location>
        <begin position="20"/>
        <end position="391"/>
    </location>
</feature>
<accession>A0AAD3TGX0</accession>
<evidence type="ECO:0008006" key="13">
    <source>
        <dbReference type="Google" id="ProtNLM"/>
    </source>
</evidence>
<keyword evidence="10" id="KW-0732">Signal</keyword>
<keyword evidence="5 9" id="KW-0378">Hydrolase</keyword>
<evidence type="ECO:0000313" key="12">
    <source>
        <dbReference type="Proteomes" id="UP001279734"/>
    </source>
</evidence>
<dbReference type="EMBL" id="BSYO01000036">
    <property type="protein sequence ID" value="GMH29690.1"/>
    <property type="molecule type" value="Genomic_DNA"/>
</dbReference>
<dbReference type="PANTHER" id="PTHR31375">
    <property type="match status" value="1"/>
</dbReference>
<keyword evidence="4" id="KW-0964">Secreted</keyword>
<comment type="caution">
    <text evidence="11">The sequence shown here is derived from an EMBL/GenBank/DDBJ whole genome shotgun (WGS) entry which is preliminary data.</text>
</comment>
<dbReference type="GO" id="GO:0071555">
    <property type="term" value="P:cell wall organization"/>
    <property type="evidence" value="ECO:0007669"/>
    <property type="project" value="UniProtKB-KW"/>
</dbReference>
<evidence type="ECO:0000256" key="3">
    <source>
        <dbReference type="ARBA" id="ARBA00022512"/>
    </source>
</evidence>
<evidence type="ECO:0000256" key="10">
    <source>
        <dbReference type="SAM" id="SignalP"/>
    </source>
</evidence>
<dbReference type="FunFam" id="2.160.20.10:FF:000004">
    <property type="entry name" value="Pectin lyase-like superfamily protein"/>
    <property type="match status" value="1"/>
</dbReference>
<dbReference type="GO" id="GO:0005975">
    <property type="term" value="P:carbohydrate metabolic process"/>
    <property type="evidence" value="ECO:0007669"/>
    <property type="project" value="InterPro"/>
</dbReference>
<sequence length="391" mass="40584">MVIPTVIFILFLYPSLTSAASNYNVADFGAIPDGKTDSSAGFLRAWTAACGSAGRSTISVPTGKFLIRQPVVFTGSQCKSSGVMILIQGSLVAPSDYRVLGESTTWLSFQCVTGVTISGGILDGQGGSLWTCKNSGKGGCPTGATTLGFTNSNNIVIDGMTSINSQLYHIVINGCKNVKIQGVKVSASGDSPNTDGIHVQFSTGVTILNSRAATGDDCVSVGAGTTGLWIENFSCGPGHGISIGSLGKAANEPGVKNVTVKTVKFTGTDNGVRIKSWGRPSNGFVTGVLFQHITMADVKNPIIIDQNYCPDDNGCPQKVSGVKISNVMYQDIHGSSATEVAVKFDCSSEHPCTDLRLQDVKLTYKSDQAALSSCSNADGSSSGFVVPSSCL</sequence>
<keyword evidence="12" id="KW-1185">Reference proteome</keyword>
<dbReference type="Proteomes" id="UP001279734">
    <property type="component" value="Unassembled WGS sequence"/>
</dbReference>
<reference evidence="11" key="1">
    <citation type="submission" date="2023-05" db="EMBL/GenBank/DDBJ databases">
        <title>Nepenthes gracilis genome sequencing.</title>
        <authorList>
            <person name="Fukushima K."/>
        </authorList>
    </citation>
    <scope>NUCLEOTIDE SEQUENCE</scope>
    <source>
        <strain evidence="11">SING2019-196</strain>
    </source>
</reference>
<evidence type="ECO:0000256" key="1">
    <source>
        <dbReference type="ARBA" id="ARBA00004191"/>
    </source>
</evidence>
<comment type="similarity">
    <text evidence="2 9">Belongs to the glycosyl hydrolase 28 family.</text>
</comment>
<keyword evidence="7" id="KW-0961">Cell wall biogenesis/degradation</keyword>
<evidence type="ECO:0000256" key="9">
    <source>
        <dbReference type="RuleBase" id="RU361169"/>
    </source>
</evidence>
<keyword evidence="6 9" id="KW-0326">Glycosidase</keyword>
<evidence type="ECO:0000256" key="6">
    <source>
        <dbReference type="ARBA" id="ARBA00023295"/>
    </source>
</evidence>
<dbReference type="AlphaFoldDB" id="A0AAD3TGX0"/>
<dbReference type="InterPro" id="IPR011050">
    <property type="entry name" value="Pectin_lyase_fold/virulence"/>
</dbReference>
<dbReference type="Pfam" id="PF00295">
    <property type="entry name" value="Glyco_hydro_28"/>
    <property type="match status" value="1"/>
</dbReference>
<evidence type="ECO:0000256" key="2">
    <source>
        <dbReference type="ARBA" id="ARBA00008834"/>
    </source>
</evidence>
<dbReference type="InterPro" id="IPR000743">
    <property type="entry name" value="Glyco_hydro_28"/>
</dbReference>
<dbReference type="GO" id="GO:0004650">
    <property type="term" value="F:polygalacturonase activity"/>
    <property type="evidence" value="ECO:0007669"/>
    <property type="project" value="InterPro"/>
</dbReference>
<evidence type="ECO:0000313" key="11">
    <source>
        <dbReference type="EMBL" id="GMH29690.1"/>
    </source>
</evidence>
<evidence type="ECO:0000256" key="4">
    <source>
        <dbReference type="ARBA" id="ARBA00022525"/>
    </source>
</evidence>
<dbReference type="InterPro" id="IPR006626">
    <property type="entry name" value="PbH1"/>
</dbReference>
<gene>
    <name evidence="11" type="ORF">Nepgr_031533</name>
</gene>
<keyword evidence="3" id="KW-0134">Cell wall</keyword>
<evidence type="ECO:0000256" key="7">
    <source>
        <dbReference type="ARBA" id="ARBA00023316"/>
    </source>
</evidence>
<protein>
    <recommendedName>
        <fullName evidence="13">Polygalacturonase</fullName>
    </recommendedName>
</protein>
<dbReference type="Gene3D" id="2.160.20.10">
    <property type="entry name" value="Single-stranded right-handed beta-helix, Pectin lyase-like"/>
    <property type="match status" value="1"/>
</dbReference>
<dbReference type="SMART" id="SM00710">
    <property type="entry name" value="PbH1"/>
    <property type="match status" value="6"/>
</dbReference>